<proteinExistence type="inferred from homology"/>
<dbReference type="Pfam" id="PF00975">
    <property type="entry name" value="Thioesterase"/>
    <property type="match status" value="1"/>
</dbReference>
<evidence type="ECO:0000313" key="3">
    <source>
        <dbReference type="EMBL" id="GAA2581808.1"/>
    </source>
</evidence>
<dbReference type="GO" id="GO:0016787">
    <property type="term" value="F:hydrolase activity"/>
    <property type="evidence" value="ECO:0007669"/>
    <property type="project" value="UniProtKB-KW"/>
</dbReference>
<reference evidence="3 4" key="1">
    <citation type="journal article" date="2019" name="Int. J. Syst. Evol. Microbiol.">
        <title>The Global Catalogue of Microorganisms (GCM) 10K type strain sequencing project: providing services to taxonomists for standard genome sequencing and annotation.</title>
        <authorList>
            <consortium name="The Broad Institute Genomics Platform"/>
            <consortium name="The Broad Institute Genome Sequencing Center for Infectious Disease"/>
            <person name="Wu L."/>
            <person name="Ma J."/>
        </authorList>
    </citation>
    <scope>NUCLEOTIDE SEQUENCE [LARGE SCALE GENOMIC DNA]</scope>
    <source>
        <strain evidence="3 4">JCM 6833</strain>
    </source>
</reference>
<feature type="domain" description="Thioesterase" evidence="2">
    <location>
        <begin position="2"/>
        <end position="222"/>
    </location>
</feature>
<dbReference type="Proteomes" id="UP001501509">
    <property type="component" value="Unassembled WGS sequence"/>
</dbReference>
<organism evidence="3 4">
    <name type="scientific">Actinomadura fulvescens</name>
    <dbReference type="NCBI Taxonomy" id="46160"/>
    <lineage>
        <taxon>Bacteria</taxon>
        <taxon>Bacillati</taxon>
        <taxon>Actinomycetota</taxon>
        <taxon>Actinomycetes</taxon>
        <taxon>Streptosporangiales</taxon>
        <taxon>Thermomonosporaceae</taxon>
        <taxon>Actinomadura</taxon>
    </lineage>
</organism>
<protein>
    <submittedName>
        <fullName evidence="3">Alpha/beta fold hydrolase</fullName>
    </submittedName>
</protein>
<accession>A0ABN3PEH4</accession>
<keyword evidence="3" id="KW-0378">Hydrolase</keyword>
<dbReference type="PANTHER" id="PTHR11487">
    <property type="entry name" value="THIOESTERASE"/>
    <property type="match status" value="1"/>
</dbReference>
<sequence length="231" mass="25421">MPHAGSGAAAYRGWSRLLPAEIGAQALTLPGRQSRRAEPLPADWETLLDDLHGAVLAALDDERPYAFFGHCIGAMLAYRLTVRLEADGDPPPSLLGMSGWSPRGFFRAPPGHEKLSTNEFGGLFQDLGAFPEELWSDPDMLDLVLPPVIADFRIAVQYEDDGAVVDCPLVSYAGRSDPLLVEPDAMTAWTERSRRYLGHQEYPGGHFYVGEHATAVMSDFGRRLLRITDDR</sequence>
<gene>
    <name evidence="3" type="ORF">GCM10010411_13120</name>
</gene>
<comment type="caution">
    <text evidence="3">The sequence shown here is derived from an EMBL/GenBank/DDBJ whole genome shotgun (WGS) entry which is preliminary data.</text>
</comment>
<dbReference type="Gene3D" id="3.40.50.1820">
    <property type="entry name" value="alpha/beta hydrolase"/>
    <property type="match status" value="1"/>
</dbReference>
<dbReference type="InterPro" id="IPR029058">
    <property type="entry name" value="AB_hydrolase_fold"/>
</dbReference>
<evidence type="ECO:0000313" key="4">
    <source>
        <dbReference type="Proteomes" id="UP001501509"/>
    </source>
</evidence>
<dbReference type="InterPro" id="IPR012223">
    <property type="entry name" value="TEII"/>
</dbReference>
<dbReference type="SUPFAM" id="SSF53474">
    <property type="entry name" value="alpha/beta-Hydrolases"/>
    <property type="match status" value="1"/>
</dbReference>
<keyword evidence="4" id="KW-1185">Reference proteome</keyword>
<dbReference type="InterPro" id="IPR001031">
    <property type="entry name" value="Thioesterase"/>
</dbReference>
<comment type="similarity">
    <text evidence="1">Belongs to the thioesterase family.</text>
</comment>
<evidence type="ECO:0000256" key="1">
    <source>
        <dbReference type="ARBA" id="ARBA00007169"/>
    </source>
</evidence>
<dbReference type="PANTHER" id="PTHR11487:SF0">
    <property type="entry name" value="S-ACYL FATTY ACID SYNTHASE THIOESTERASE, MEDIUM CHAIN"/>
    <property type="match status" value="1"/>
</dbReference>
<evidence type="ECO:0000259" key="2">
    <source>
        <dbReference type="Pfam" id="PF00975"/>
    </source>
</evidence>
<dbReference type="EMBL" id="BAAATD010000001">
    <property type="protein sequence ID" value="GAA2581808.1"/>
    <property type="molecule type" value="Genomic_DNA"/>
</dbReference>
<name>A0ABN3PEH4_9ACTN</name>